<dbReference type="EMBL" id="CM051403">
    <property type="protein sequence ID" value="KAJ4709439.1"/>
    <property type="molecule type" value="Genomic_DNA"/>
</dbReference>
<evidence type="ECO:0000313" key="1">
    <source>
        <dbReference type="EMBL" id="KAJ4709439.1"/>
    </source>
</evidence>
<sequence>MGGLGDYKVAIVMVGLQFLSAGVTLFTRATLVNGLSPRVLVVYRQGIAALVMAPIALISRRKSSGSSPLGLRGFAWLFAASLFGVTANQMAYFEGLYLSSSSVASAMTNIMPAITFVMAFIAGWEKVNIGSMRSIAKILGTVFCVTGAISMALFKGPKLLNAEFIPVKSLLFNPGVDNWLLGCFLLFVGAWFWSLWLILLVPISKYCPDHAYSSAWMCFFASLQAAIVALAEEKTANAWTLHSFSELACCLYTGVVLAVSFFVQAWCISKRGPVFCSMFNPLCTVIVTIFASIFLHEEIYTGSLVGGFAVIIGLYIVLWGKAKDIEEKRQETKPKLQDDQTSTVQVIIEEPAEKKSCKTDLEEPLLSATK</sequence>
<accession>A0ACC1XDV1</accession>
<reference evidence="1 2" key="1">
    <citation type="journal article" date="2023" name="Science">
        <title>Complex scaffold remodeling in plant triterpene biosynthesis.</title>
        <authorList>
            <person name="De La Pena R."/>
            <person name="Hodgson H."/>
            <person name="Liu J.C."/>
            <person name="Stephenson M.J."/>
            <person name="Martin A.C."/>
            <person name="Owen C."/>
            <person name="Harkess A."/>
            <person name="Leebens-Mack J."/>
            <person name="Jimenez L.E."/>
            <person name="Osbourn A."/>
            <person name="Sattely E.S."/>
        </authorList>
    </citation>
    <scope>NUCLEOTIDE SEQUENCE [LARGE SCALE GENOMIC DNA]</scope>
    <source>
        <strain evidence="2">cv. JPN11</strain>
        <tissue evidence="1">Leaf</tissue>
    </source>
</reference>
<comment type="caution">
    <text evidence="1">The sequence shown here is derived from an EMBL/GenBank/DDBJ whole genome shotgun (WGS) entry which is preliminary data.</text>
</comment>
<evidence type="ECO:0000313" key="2">
    <source>
        <dbReference type="Proteomes" id="UP001164539"/>
    </source>
</evidence>
<organism evidence="1 2">
    <name type="scientific">Melia azedarach</name>
    <name type="common">Chinaberry tree</name>
    <dbReference type="NCBI Taxonomy" id="155640"/>
    <lineage>
        <taxon>Eukaryota</taxon>
        <taxon>Viridiplantae</taxon>
        <taxon>Streptophyta</taxon>
        <taxon>Embryophyta</taxon>
        <taxon>Tracheophyta</taxon>
        <taxon>Spermatophyta</taxon>
        <taxon>Magnoliopsida</taxon>
        <taxon>eudicotyledons</taxon>
        <taxon>Gunneridae</taxon>
        <taxon>Pentapetalae</taxon>
        <taxon>rosids</taxon>
        <taxon>malvids</taxon>
        <taxon>Sapindales</taxon>
        <taxon>Meliaceae</taxon>
        <taxon>Melia</taxon>
    </lineage>
</organism>
<gene>
    <name evidence="1" type="ORF">OWV82_019230</name>
</gene>
<proteinExistence type="predicted"/>
<dbReference type="Proteomes" id="UP001164539">
    <property type="component" value="Chromosome 10"/>
</dbReference>
<name>A0ACC1XDV1_MELAZ</name>
<protein>
    <submittedName>
        <fullName evidence="1">WAT1-related protein</fullName>
    </submittedName>
</protein>
<keyword evidence="2" id="KW-1185">Reference proteome</keyword>